<sequence length="81" mass="9229">MTLLKGVSDIFLADEAFPLKSNILRPFPGKYLEKKKAIHNYRQSKGRRIIENTFGILAARWRIFRKPIVASVGTVESIIKA</sequence>
<organism evidence="4 5">
    <name type="scientific">Timema podura</name>
    <name type="common">Walking stick</name>
    <dbReference type="NCBI Taxonomy" id="61482"/>
    <lineage>
        <taxon>Eukaryota</taxon>
        <taxon>Metazoa</taxon>
        <taxon>Ecdysozoa</taxon>
        <taxon>Arthropoda</taxon>
        <taxon>Hexapoda</taxon>
        <taxon>Insecta</taxon>
        <taxon>Pterygota</taxon>
        <taxon>Neoptera</taxon>
        <taxon>Polyneoptera</taxon>
        <taxon>Phasmatodea</taxon>
        <taxon>Timematodea</taxon>
        <taxon>Timematoidea</taxon>
        <taxon>Timematidae</taxon>
        <taxon>Timema</taxon>
    </lineage>
</organism>
<proteinExistence type="predicted"/>
<dbReference type="Proteomes" id="UP001153148">
    <property type="component" value="Unassembled WGS sequence"/>
</dbReference>
<gene>
    <name evidence="4" type="ORF">TPAB3V08_LOCUS11568</name>
</gene>
<evidence type="ECO:0000313" key="5">
    <source>
        <dbReference type="Proteomes" id="UP001153148"/>
    </source>
</evidence>
<dbReference type="Pfam" id="PF13359">
    <property type="entry name" value="DDE_Tnp_4"/>
    <property type="match status" value="1"/>
</dbReference>
<comment type="cofactor">
    <cofactor evidence="1">
        <name>a divalent metal cation</name>
        <dbReference type="ChEBI" id="CHEBI:60240"/>
    </cofactor>
</comment>
<protein>
    <recommendedName>
        <fullName evidence="3">DDE Tnp4 domain-containing protein</fullName>
    </recommendedName>
</protein>
<dbReference type="EMBL" id="CAJPIN010035641">
    <property type="protein sequence ID" value="CAG2064623.1"/>
    <property type="molecule type" value="Genomic_DNA"/>
</dbReference>
<comment type="caution">
    <text evidence="4">The sequence shown here is derived from an EMBL/GenBank/DDBJ whole genome shotgun (WGS) entry which is preliminary data.</text>
</comment>
<reference evidence="4" key="1">
    <citation type="submission" date="2021-03" db="EMBL/GenBank/DDBJ databases">
        <authorList>
            <person name="Tran Van P."/>
        </authorList>
    </citation>
    <scope>NUCLEOTIDE SEQUENCE</scope>
</reference>
<feature type="domain" description="DDE Tnp4" evidence="3">
    <location>
        <begin position="9"/>
        <end position="80"/>
    </location>
</feature>
<dbReference type="InterPro" id="IPR027806">
    <property type="entry name" value="HARBI1_dom"/>
</dbReference>
<evidence type="ECO:0000256" key="2">
    <source>
        <dbReference type="ARBA" id="ARBA00022723"/>
    </source>
</evidence>
<accession>A0ABN7PGD4</accession>
<evidence type="ECO:0000259" key="3">
    <source>
        <dbReference type="Pfam" id="PF13359"/>
    </source>
</evidence>
<evidence type="ECO:0000313" key="4">
    <source>
        <dbReference type="EMBL" id="CAG2064623.1"/>
    </source>
</evidence>
<keyword evidence="2" id="KW-0479">Metal-binding</keyword>
<keyword evidence="5" id="KW-1185">Reference proteome</keyword>
<name>A0ABN7PGD4_TIMPD</name>
<evidence type="ECO:0000256" key="1">
    <source>
        <dbReference type="ARBA" id="ARBA00001968"/>
    </source>
</evidence>